<dbReference type="HOGENOM" id="CLU_103526_2_0_6"/>
<dbReference type="CDD" id="cd00454">
    <property type="entry name" value="TrHb1_N"/>
    <property type="match status" value="1"/>
</dbReference>
<dbReference type="GO" id="GO:0020037">
    <property type="term" value="F:heme binding"/>
    <property type="evidence" value="ECO:0007669"/>
    <property type="project" value="InterPro"/>
</dbReference>
<evidence type="ECO:0000256" key="6">
    <source>
        <dbReference type="PIRNR" id="PIRNR002030"/>
    </source>
</evidence>
<protein>
    <recommendedName>
        <fullName evidence="6">Group 1 truncated hemoglobin</fullName>
    </recommendedName>
</protein>
<dbReference type="GO" id="GO:0019825">
    <property type="term" value="F:oxygen binding"/>
    <property type="evidence" value="ECO:0007669"/>
    <property type="project" value="InterPro"/>
</dbReference>
<feature type="binding site" description="distal binding residue" evidence="8">
    <location>
        <position position="91"/>
    </location>
    <ligand>
        <name>heme</name>
        <dbReference type="ChEBI" id="CHEBI:30413"/>
    </ligand>
    <ligandPart>
        <name>Fe</name>
        <dbReference type="ChEBI" id="CHEBI:18248"/>
    </ligandPart>
</feature>
<dbReference type="PROSITE" id="PS51257">
    <property type="entry name" value="PROKAR_LIPOPROTEIN"/>
    <property type="match status" value="1"/>
</dbReference>
<dbReference type="PIRSF" id="PIRSF002030">
    <property type="entry name" value="Globin_Protozoa/Cyanobacteria"/>
    <property type="match status" value="1"/>
</dbReference>
<evidence type="ECO:0000256" key="1">
    <source>
        <dbReference type="ARBA" id="ARBA00009660"/>
    </source>
</evidence>
<keyword evidence="5 6" id="KW-0408">Iron</keyword>
<keyword evidence="4 6" id="KW-0479">Metal-binding</keyword>
<gene>
    <name evidence="9" type="ordered locus">Q7C_1052</name>
</gene>
<evidence type="ECO:0000256" key="5">
    <source>
        <dbReference type="ARBA" id="ARBA00023004"/>
    </source>
</evidence>
<dbReference type="EMBL" id="CP003380">
    <property type="protein sequence ID" value="AFJ02211.1"/>
    <property type="molecule type" value="Genomic_DNA"/>
</dbReference>
<organism evidence="9 10">
    <name type="scientific">Methylophaga frappieri (strain ATCC BAA-2434 / DSM 25690 / JAM7)</name>
    <dbReference type="NCBI Taxonomy" id="754477"/>
    <lineage>
        <taxon>Bacteria</taxon>
        <taxon>Pseudomonadati</taxon>
        <taxon>Pseudomonadota</taxon>
        <taxon>Gammaproteobacteria</taxon>
        <taxon>Thiotrichales</taxon>
        <taxon>Piscirickettsiaceae</taxon>
        <taxon>Methylophaga</taxon>
    </lineage>
</organism>
<dbReference type="AlphaFoldDB" id="I1YH18"/>
<keyword evidence="3 6" id="KW-0349">Heme</keyword>
<dbReference type="GO" id="GO:0005344">
    <property type="term" value="F:oxygen carrier activity"/>
    <property type="evidence" value="ECO:0007669"/>
    <property type="project" value="UniProtKB-UniRule"/>
</dbReference>
<dbReference type="KEGG" id="mec:Q7C_1052"/>
<dbReference type="Gene3D" id="1.10.490.10">
    <property type="entry name" value="Globins"/>
    <property type="match status" value="1"/>
</dbReference>
<dbReference type="RefSeq" id="WP_014703631.1">
    <property type="nucleotide sequence ID" value="NC_017856.1"/>
</dbReference>
<dbReference type="InterPro" id="IPR012292">
    <property type="entry name" value="Globin/Proto"/>
</dbReference>
<evidence type="ECO:0000256" key="8">
    <source>
        <dbReference type="PIRSR" id="PIRSR601486-1"/>
    </source>
</evidence>
<dbReference type="InterPro" id="IPR009050">
    <property type="entry name" value="Globin-like_sf"/>
</dbReference>
<keyword evidence="2 6" id="KW-0813">Transport</keyword>
<dbReference type="InterPro" id="IPR016339">
    <property type="entry name" value="Hemoglobin_trunc_I"/>
</dbReference>
<dbReference type="Pfam" id="PF01152">
    <property type="entry name" value="Bac_globin"/>
    <property type="match status" value="1"/>
</dbReference>
<accession>I1YH18</accession>
<dbReference type="PATRIC" id="fig|754477.3.peg.1033"/>
<keyword evidence="6" id="KW-0561">Oxygen transport</keyword>
<comment type="cofactor">
    <cofactor evidence="7">
        <name>heme</name>
        <dbReference type="ChEBI" id="CHEBI:30413"/>
    </cofactor>
    <text evidence="7">Binds 1 heme group per subunit.</text>
</comment>
<name>I1YH18_METFJ</name>
<dbReference type="GO" id="GO:0046872">
    <property type="term" value="F:metal ion binding"/>
    <property type="evidence" value="ECO:0007669"/>
    <property type="project" value="UniProtKB-UniRule"/>
</dbReference>
<sequence length="139" mass="15552" precursor="true">MRSAIVTLLILALSGCASQPKQRTLYDDLGGAEGIDQIVSHFINQIGHDPVILPYFADSHVSRFREKITEHFCHISDGPCAYTGDNMVDIHVGMDINEHDFNRVVDLLYNALEQSGVPHPAQNRLIARLAPLRSDIIYR</sequence>
<dbReference type="InterPro" id="IPR001486">
    <property type="entry name" value="Hemoglobin_trunc"/>
</dbReference>
<feature type="binding site" description="proximal binding residue" evidence="7">
    <location>
        <position position="91"/>
    </location>
    <ligand>
        <name>heme</name>
        <dbReference type="ChEBI" id="CHEBI:30413"/>
    </ligand>
    <ligandPart>
        <name>Fe</name>
        <dbReference type="ChEBI" id="CHEBI:18248"/>
    </ligandPart>
</feature>
<evidence type="ECO:0000313" key="10">
    <source>
        <dbReference type="Proteomes" id="UP000009145"/>
    </source>
</evidence>
<comment type="similarity">
    <text evidence="1 6">Belongs to the truncated hemoglobin family. Group I subfamily.</text>
</comment>
<evidence type="ECO:0000256" key="2">
    <source>
        <dbReference type="ARBA" id="ARBA00022448"/>
    </source>
</evidence>
<proteinExistence type="inferred from homology"/>
<keyword evidence="10" id="KW-1185">Reference proteome</keyword>
<dbReference type="STRING" id="754477.Q7C_1052"/>
<evidence type="ECO:0000313" key="9">
    <source>
        <dbReference type="EMBL" id="AFJ02211.1"/>
    </source>
</evidence>
<dbReference type="eggNOG" id="COG2346">
    <property type="taxonomic scope" value="Bacteria"/>
</dbReference>
<evidence type="ECO:0000256" key="4">
    <source>
        <dbReference type="ARBA" id="ARBA00022723"/>
    </source>
</evidence>
<evidence type="ECO:0000256" key="7">
    <source>
        <dbReference type="PIRSR" id="PIRSR002030-1"/>
    </source>
</evidence>
<dbReference type="SUPFAM" id="SSF46458">
    <property type="entry name" value="Globin-like"/>
    <property type="match status" value="1"/>
</dbReference>
<evidence type="ECO:0000256" key="3">
    <source>
        <dbReference type="ARBA" id="ARBA00022617"/>
    </source>
</evidence>
<dbReference type="Proteomes" id="UP000009145">
    <property type="component" value="Chromosome"/>
</dbReference>
<reference evidence="9 10" key="1">
    <citation type="journal article" date="2012" name="J. Bacteriol.">
        <title>Complete genome sequences of Methylophaga sp. strain JAM1 and Methylophaga sp. strain JAM7.</title>
        <authorList>
            <person name="Villeneuve C."/>
            <person name="Martineau C."/>
            <person name="Mauffrey F."/>
            <person name="Villemur R."/>
        </authorList>
    </citation>
    <scope>NUCLEOTIDE SEQUENCE [LARGE SCALE GENOMIC DNA]</scope>
    <source>
        <strain evidence="9 10">JAM7</strain>
    </source>
</reference>
<dbReference type="OrthoDB" id="9795814at2"/>